<evidence type="ECO:0000313" key="14">
    <source>
        <dbReference type="Proteomes" id="UP000270471"/>
    </source>
</evidence>
<dbReference type="GO" id="GO:0005524">
    <property type="term" value="F:ATP binding"/>
    <property type="evidence" value="ECO:0007669"/>
    <property type="project" value="UniProtKB-KW"/>
</dbReference>
<proteinExistence type="predicted"/>
<reference evidence="13 14" key="1">
    <citation type="submission" date="2017-11" db="EMBL/GenBank/DDBJ databases">
        <title>Draft genome of actinobacteria isolated from guarana (Paullinia cupana (Mart.) Ducke.</title>
        <authorList>
            <person name="Siqueira K.A."/>
            <person name="Liotti R.G."/>
            <person name="Mendes T.A.O."/>
            <person name="Soares M.A."/>
        </authorList>
    </citation>
    <scope>NUCLEOTIDE SEQUENCE [LARGE SCALE GENOMIC DNA]</scope>
    <source>
        <strain evidence="13 14">193</strain>
    </source>
</reference>
<name>A0A3M0IFJ0_9ACTN</name>
<feature type="transmembrane region" description="Helical" evidence="10">
    <location>
        <begin position="223"/>
        <end position="244"/>
    </location>
</feature>
<feature type="transmembrane region" description="Helical" evidence="10">
    <location>
        <begin position="198"/>
        <end position="216"/>
    </location>
</feature>
<dbReference type="PANTHER" id="PTHR24421:SF10">
    <property type="entry name" value="NITRATE_NITRITE SENSOR PROTEIN NARQ"/>
    <property type="match status" value="1"/>
</dbReference>
<accession>A0A3M0IFJ0</accession>
<dbReference type="Gene3D" id="3.30.565.10">
    <property type="entry name" value="Histidine kinase-like ATPase, C-terminal domain"/>
    <property type="match status" value="1"/>
</dbReference>
<evidence type="ECO:0000256" key="2">
    <source>
        <dbReference type="ARBA" id="ARBA00012438"/>
    </source>
</evidence>
<dbReference type="Pfam" id="PF07730">
    <property type="entry name" value="HisKA_3"/>
    <property type="match status" value="1"/>
</dbReference>
<evidence type="ECO:0000259" key="12">
    <source>
        <dbReference type="Pfam" id="PF23539"/>
    </source>
</evidence>
<dbReference type="GO" id="GO:0000155">
    <property type="term" value="F:phosphorelay sensor kinase activity"/>
    <property type="evidence" value="ECO:0007669"/>
    <property type="project" value="InterPro"/>
</dbReference>
<keyword evidence="8" id="KW-0902">Two-component regulatory system</keyword>
<evidence type="ECO:0000256" key="4">
    <source>
        <dbReference type="ARBA" id="ARBA00022679"/>
    </source>
</evidence>
<keyword evidence="10" id="KW-1133">Transmembrane helix</keyword>
<feature type="transmembrane region" description="Helical" evidence="10">
    <location>
        <begin position="109"/>
        <end position="127"/>
    </location>
</feature>
<evidence type="ECO:0000256" key="6">
    <source>
        <dbReference type="ARBA" id="ARBA00022777"/>
    </source>
</evidence>
<dbReference type="InterPro" id="IPR011712">
    <property type="entry name" value="Sig_transdc_His_kin_sub3_dim/P"/>
</dbReference>
<evidence type="ECO:0000256" key="10">
    <source>
        <dbReference type="SAM" id="Phobius"/>
    </source>
</evidence>
<dbReference type="OrthoDB" id="227596at2"/>
<feature type="compositionally biased region" description="Polar residues" evidence="9">
    <location>
        <begin position="59"/>
        <end position="68"/>
    </location>
</feature>
<keyword evidence="10" id="KW-0472">Membrane</keyword>
<dbReference type="GO" id="GO:0016020">
    <property type="term" value="C:membrane"/>
    <property type="evidence" value="ECO:0007669"/>
    <property type="project" value="InterPro"/>
</dbReference>
<dbReference type="SUPFAM" id="SSF55874">
    <property type="entry name" value="ATPase domain of HSP90 chaperone/DNA topoisomerase II/histidine kinase"/>
    <property type="match status" value="1"/>
</dbReference>
<evidence type="ECO:0000313" key="13">
    <source>
        <dbReference type="EMBL" id="RMB80646.1"/>
    </source>
</evidence>
<dbReference type="InterPro" id="IPR050482">
    <property type="entry name" value="Sensor_HK_TwoCompSys"/>
</dbReference>
<gene>
    <name evidence="13" type="ORF">CTZ28_38755</name>
</gene>
<organism evidence="13 14">
    <name type="scientific">Streptomyces shenzhenensis</name>
    <dbReference type="NCBI Taxonomy" id="943815"/>
    <lineage>
        <taxon>Bacteria</taxon>
        <taxon>Bacillati</taxon>
        <taxon>Actinomycetota</taxon>
        <taxon>Actinomycetes</taxon>
        <taxon>Kitasatosporales</taxon>
        <taxon>Streptomycetaceae</taxon>
        <taxon>Streptomyces</taxon>
    </lineage>
</organism>
<feature type="transmembrane region" description="Helical" evidence="10">
    <location>
        <begin position="164"/>
        <end position="192"/>
    </location>
</feature>
<keyword evidence="4" id="KW-0808">Transferase</keyword>
<comment type="caution">
    <text evidence="13">The sequence shown here is derived from an EMBL/GenBank/DDBJ whole genome shotgun (WGS) entry which is preliminary data.</text>
</comment>
<dbReference type="GO" id="GO:0046983">
    <property type="term" value="F:protein dimerization activity"/>
    <property type="evidence" value="ECO:0007669"/>
    <property type="project" value="InterPro"/>
</dbReference>
<protein>
    <recommendedName>
        <fullName evidence="2">histidine kinase</fullName>
        <ecNumber evidence="2">2.7.13.3</ecNumber>
    </recommendedName>
</protein>
<evidence type="ECO:0000259" key="11">
    <source>
        <dbReference type="Pfam" id="PF07730"/>
    </source>
</evidence>
<keyword evidence="7" id="KW-0067">ATP-binding</keyword>
<dbReference type="Proteomes" id="UP000270471">
    <property type="component" value="Unassembled WGS sequence"/>
</dbReference>
<evidence type="ECO:0000256" key="3">
    <source>
        <dbReference type="ARBA" id="ARBA00022553"/>
    </source>
</evidence>
<feature type="region of interest" description="Disordered" evidence="9">
    <location>
        <begin position="1"/>
        <end position="74"/>
    </location>
</feature>
<feature type="domain" description="DUF7134" evidence="12">
    <location>
        <begin position="106"/>
        <end position="241"/>
    </location>
</feature>
<keyword evidence="5" id="KW-0547">Nucleotide-binding</keyword>
<sequence length="481" mass="51637">MPRASRPGFPSSIGRAAPQSRHGWTVCAARTAESIRRRDFGRRSGARPPPARRPRVDLSTVSGTQDAQPQPAAHGFQGRRWLFPSAVIHELDPDAGPAGRRPRRTARDWVVDFFCFLLAVVLGLAGAETLRDETGLAHSFAVFDQLLGALACAALWLRRRWPVALAVAMIPVGFLSNSAGGASLVVLFTLTVHRPLRYVAWIGGADLALVPVFYWLRPDPTMSYPGVVAITTLVMVSVISWGMFVRSKRQLMVSLRDRARRAETEARLRAERAQRLAREAIAREMHDVLAHRLTLLSVHAGALEFRPDAPREAVVRAAGVIRESAHEALQDLREIIGVLRTGDADDAGRPQPTLAALESLVAESREAGTKVGLDSRVSDPGTVPAAVGRTAYRIAQEGLTNARKHAPGTEVTVTVTGAPSDGLTVVVRNTAPDGDVPHVPGSGQGLIGLTERATLAGGRLDHGATGDGGFEVRSWLPWGAA</sequence>
<dbReference type="EMBL" id="PENI01000039">
    <property type="protein sequence ID" value="RMB80646.1"/>
    <property type="molecule type" value="Genomic_DNA"/>
</dbReference>
<feature type="transmembrane region" description="Helical" evidence="10">
    <location>
        <begin position="139"/>
        <end position="157"/>
    </location>
</feature>
<comment type="catalytic activity">
    <reaction evidence="1">
        <text>ATP + protein L-histidine = ADP + protein N-phospho-L-histidine.</text>
        <dbReference type="EC" id="2.7.13.3"/>
    </reaction>
</comment>
<dbReference type="InterPro" id="IPR036890">
    <property type="entry name" value="HATPase_C_sf"/>
</dbReference>
<evidence type="ECO:0000256" key="8">
    <source>
        <dbReference type="ARBA" id="ARBA00023012"/>
    </source>
</evidence>
<dbReference type="PANTHER" id="PTHR24421">
    <property type="entry name" value="NITRATE/NITRITE SENSOR PROTEIN NARX-RELATED"/>
    <property type="match status" value="1"/>
</dbReference>
<evidence type="ECO:0000256" key="7">
    <source>
        <dbReference type="ARBA" id="ARBA00022840"/>
    </source>
</evidence>
<feature type="domain" description="Signal transduction histidine kinase subgroup 3 dimerisation and phosphoacceptor" evidence="11">
    <location>
        <begin position="278"/>
        <end position="343"/>
    </location>
</feature>
<keyword evidence="14" id="KW-1185">Reference proteome</keyword>
<keyword evidence="3" id="KW-0597">Phosphoprotein</keyword>
<dbReference type="AlphaFoldDB" id="A0A3M0IFJ0"/>
<dbReference type="CDD" id="cd16917">
    <property type="entry name" value="HATPase_UhpB-NarQ-NarX-like"/>
    <property type="match status" value="1"/>
</dbReference>
<feature type="compositionally biased region" description="Basic and acidic residues" evidence="9">
    <location>
        <begin position="33"/>
        <end position="42"/>
    </location>
</feature>
<dbReference type="EC" id="2.7.13.3" evidence="2"/>
<keyword evidence="10" id="KW-0812">Transmembrane</keyword>
<dbReference type="InterPro" id="IPR055558">
    <property type="entry name" value="DUF7134"/>
</dbReference>
<dbReference type="Pfam" id="PF23539">
    <property type="entry name" value="DUF7134"/>
    <property type="match status" value="1"/>
</dbReference>
<dbReference type="Gene3D" id="1.20.5.1930">
    <property type="match status" value="1"/>
</dbReference>
<keyword evidence="6 13" id="KW-0418">Kinase</keyword>
<evidence type="ECO:0000256" key="9">
    <source>
        <dbReference type="SAM" id="MobiDB-lite"/>
    </source>
</evidence>
<evidence type="ECO:0000256" key="1">
    <source>
        <dbReference type="ARBA" id="ARBA00000085"/>
    </source>
</evidence>
<evidence type="ECO:0000256" key="5">
    <source>
        <dbReference type="ARBA" id="ARBA00022741"/>
    </source>
</evidence>